<comment type="caution">
    <text evidence="1">The sequence shown here is derived from an EMBL/GenBank/DDBJ whole genome shotgun (WGS) entry which is preliminary data.</text>
</comment>
<dbReference type="Proteomes" id="UP001146120">
    <property type="component" value="Unassembled WGS sequence"/>
</dbReference>
<name>A0AAV2YR92_9STRA</name>
<accession>A0AAV2YR92</accession>
<dbReference type="AlphaFoldDB" id="A0AAV2YR92"/>
<organism evidence="1 2">
    <name type="scientific">Lagenidium giganteum</name>
    <dbReference type="NCBI Taxonomy" id="4803"/>
    <lineage>
        <taxon>Eukaryota</taxon>
        <taxon>Sar</taxon>
        <taxon>Stramenopiles</taxon>
        <taxon>Oomycota</taxon>
        <taxon>Peronosporomycetes</taxon>
        <taxon>Pythiales</taxon>
        <taxon>Pythiaceae</taxon>
    </lineage>
</organism>
<gene>
    <name evidence="1" type="ORF">N0F65_006324</name>
</gene>
<proteinExistence type="predicted"/>
<sequence length="999" mass="114860">MYKYDTTSVVWRAFARFFQLPSFPECFLYNADCDNNVMFSSKVWFQFVDDMTNAAAMSAQRQSSVVLRTQSKYLDRIHHWLFPHLFVRPCARKSYFYLREAMLFTSCFVPRGAEERYARADPWRRFLAALHLFARIPSQCIVYGSTIPICYYAIAHFIDAPMTYEMVAQASTPPMGKYKFDVTKFAYLVTSQMRNMWFLAIVRQLLHLVFLRLRQWSAPKGILGLPLFLLGIWSCLSMTSQHVCSRCEIPGLLAGSKRMNFRFSSQPQGERCRIKANDLEELTQHLKRQRAHRSTLFDKRLPLPRLFLLVNVVSYALACSDVLRSGLGQHKVNQAIEPNTYQYYGPWNYSVRESLWNASGNASDDAPVWMYKYDTTSVVWRAFARFFQLPSFPECFLYNADCDNNVMFSSKVWFQFVDDMTNAAAMSAQRQSSVVLRTQSKYLDRIHHWLFPHLFVRPTHMDITGKSDMNPSAAHSDRACQSVGIVWLDIMRQLMAVQLRFPGLDVDLTLLSSAEDVQVCKGGIAYIGRRKADVSSIIRVRNCTDNESGHICRSVFIKDHRYQVAIFTTNAIEFYRTVSVLRIIGQSYFYLRVMMLFVSCYMTRAAEECYLRAGIWSRLRAALHLFACIPSQCIVYGSAISVACYAIAHLIDAPMTYEMVAQSFTTPMGNYNFDAKKFAFLAANQMRNTWFLAFVMQVVHCLSLHLLRWTPPKGILGTPEFLFGILSCLSMVSQLRLLSLRDSRVLSYQQVNKRMDTAAHKFSLNSASDGNMLLEGAVLDAKFFMCLLAVLSMLVGAAHFCEWHRYRATNHERSSFLLPRMAVPYTAGIWWSTLAFSVSWGGTLFPVPKAYKAVLSMLWKSQQQLSRVSASIKSRRKSSVVQFVPELEETVLPQHSEERSKFFQREMTEIHMRSPDIDSLVALINLVALSDPVTYVRLRLWRGHVVHYFKNKVTRKVFAMPAAAATCSQVNSSIRWDELVHLRSRNTTNMTWSDIIHVG</sequence>
<evidence type="ECO:0000313" key="1">
    <source>
        <dbReference type="EMBL" id="DAZ95727.1"/>
    </source>
</evidence>
<evidence type="ECO:0000313" key="2">
    <source>
        <dbReference type="Proteomes" id="UP001146120"/>
    </source>
</evidence>
<dbReference type="EMBL" id="DAKRPA010000192">
    <property type="protein sequence ID" value="DAZ95727.1"/>
    <property type="molecule type" value="Genomic_DNA"/>
</dbReference>
<reference evidence="1" key="2">
    <citation type="journal article" date="2023" name="Microbiol Resour">
        <title>Decontamination and Annotation of the Draft Genome Sequence of the Oomycete Lagenidium giganteum ARSEF 373.</title>
        <authorList>
            <person name="Morgan W.R."/>
            <person name="Tartar A."/>
        </authorList>
    </citation>
    <scope>NUCLEOTIDE SEQUENCE</scope>
    <source>
        <strain evidence="1">ARSEF 373</strain>
    </source>
</reference>
<reference evidence="1" key="1">
    <citation type="submission" date="2022-11" db="EMBL/GenBank/DDBJ databases">
        <authorList>
            <person name="Morgan W.R."/>
            <person name="Tartar A."/>
        </authorList>
    </citation>
    <scope>NUCLEOTIDE SEQUENCE</scope>
    <source>
        <strain evidence="1">ARSEF 373</strain>
    </source>
</reference>
<keyword evidence="2" id="KW-1185">Reference proteome</keyword>
<protein>
    <submittedName>
        <fullName evidence="1">Uncharacterized protein</fullName>
    </submittedName>
</protein>